<feature type="domain" description="SF4 helicase" evidence="15">
    <location>
        <begin position="224"/>
        <end position="490"/>
    </location>
</feature>
<dbReference type="InterPro" id="IPR003593">
    <property type="entry name" value="AAA+_ATPase"/>
</dbReference>
<evidence type="ECO:0000313" key="16">
    <source>
        <dbReference type="EMBL" id="SHH91515.1"/>
    </source>
</evidence>
<sequence length="493" mass="54769">MNTPAVGQLSRCVFVLTAKRRCIRQQPVVPSKQMPMNDLLSSATAPSRPAGSRVPPHNVEAEQSVLGSILLKDKAFATVVDIVSAQDFYRDSHRIIFSAMIELFNRNEPQDLVTITSLLNDTSRLEAAGGASYLASLTSIVPVTANIASYARIVRQKSVLRNLINASSDIANRCFEEQDDIDQLVDDAEQSIFDIAGKKDTTVFQPLKSVIPGCFDKIEQLYKRKELITGVPTGYYELDKLTAGLQPSDLIVLAARPSMGKTAFALNLAQHAALVEKTGVAVFSLEMSREQLAMRLLSTVGHIDSQRIRTGRLHTEDWPHLTRAVGMLSDAPIYIDDTPALSVLEMRSKIRRLAARNDIGLIIVDYLQLMRGRNAENRTQEISDISRSLKALAKEHGVPVLALSQLNRGLESRTDKRPMMADLRESGAIEQDADVICFIYRDEVYNKAEDNPNKDIAEIIIGKQRNGPTGLVRLFFKKEYTMFENLSSYDESS</sequence>
<dbReference type="GO" id="GO:1990077">
    <property type="term" value="C:primosome complex"/>
    <property type="evidence" value="ECO:0007669"/>
    <property type="project" value="UniProtKB-UniRule"/>
</dbReference>
<dbReference type="InterPro" id="IPR027417">
    <property type="entry name" value="P-loop_NTPase"/>
</dbReference>
<dbReference type="FunFam" id="1.10.860.10:FF:000001">
    <property type="entry name" value="Replicative DNA helicase"/>
    <property type="match status" value="1"/>
</dbReference>
<dbReference type="Gene3D" id="3.40.50.300">
    <property type="entry name" value="P-loop containing nucleotide triphosphate hydrolases"/>
    <property type="match status" value="1"/>
</dbReference>
<dbReference type="PANTHER" id="PTHR30153">
    <property type="entry name" value="REPLICATIVE DNA HELICASE DNAB"/>
    <property type="match status" value="1"/>
</dbReference>
<dbReference type="NCBIfam" id="NF004384">
    <property type="entry name" value="PRK05748.1"/>
    <property type="match status" value="1"/>
</dbReference>
<feature type="region of interest" description="Disordered" evidence="14">
    <location>
        <begin position="33"/>
        <end position="56"/>
    </location>
</feature>
<dbReference type="GO" id="GO:0016887">
    <property type="term" value="F:ATP hydrolysis activity"/>
    <property type="evidence" value="ECO:0007669"/>
    <property type="project" value="RHEA"/>
</dbReference>
<dbReference type="SUPFAM" id="SSF48024">
    <property type="entry name" value="N-terminal domain of DnaB helicase"/>
    <property type="match status" value="1"/>
</dbReference>
<evidence type="ECO:0000256" key="2">
    <source>
        <dbReference type="ARBA" id="ARBA00022515"/>
    </source>
</evidence>
<evidence type="ECO:0000256" key="9">
    <source>
        <dbReference type="ARBA" id="ARBA00023235"/>
    </source>
</evidence>
<keyword evidence="3 13" id="KW-0235">DNA replication</keyword>
<comment type="catalytic activity">
    <reaction evidence="11 13">
        <text>ATP + H2O = ADP + phosphate + H(+)</text>
        <dbReference type="Rhea" id="RHEA:13065"/>
        <dbReference type="ChEBI" id="CHEBI:15377"/>
        <dbReference type="ChEBI" id="CHEBI:15378"/>
        <dbReference type="ChEBI" id="CHEBI:30616"/>
        <dbReference type="ChEBI" id="CHEBI:43474"/>
        <dbReference type="ChEBI" id="CHEBI:456216"/>
        <dbReference type="EC" id="5.6.2.3"/>
    </reaction>
</comment>
<dbReference type="CDD" id="cd00984">
    <property type="entry name" value="DnaB_C"/>
    <property type="match status" value="1"/>
</dbReference>
<evidence type="ECO:0000256" key="5">
    <source>
        <dbReference type="ARBA" id="ARBA00022801"/>
    </source>
</evidence>
<keyword evidence="6 13" id="KW-0347">Helicase</keyword>
<keyword evidence="17" id="KW-1185">Reference proteome</keyword>
<keyword evidence="5 13" id="KW-0378">Hydrolase</keyword>
<dbReference type="Proteomes" id="UP000184139">
    <property type="component" value="Unassembled WGS sequence"/>
</dbReference>
<dbReference type="EC" id="5.6.2.3" evidence="12 13"/>
<organism evidence="16 17">
    <name type="scientific">Desulfofustis glycolicus DSM 9705</name>
    <dbReference type="NCBI Taxonomy" id="1121409"/>
    <lineage>
        <taxon>Bacteria</taxon>
        <taxon>Pseudomonadati</taxon>
        <taxon>Thermodesulfobacteriota</taxon>
        <taxon>Desulfobulbia</taxon>
        <taxon>Desulfobulbales</taxon>
        <taxon>Desulfocapsaceae</taxon>
        <taxon>Desulfofustis</taxon>
    </lineage>
</organism>
<dbReference type="GO" id="GO:0005829">
    <property type="term" value="C:cytosol"/>
    <property type="evidence" value="ECO:0007669"/>
    <property type="project" value="TreeGrafter"/>
</dbReference>
<evidence type="ECO:0000313" key="17">
    <source>
        <dbReference type="Proteomes" id="UP000184139"/>
    </source>
</evidence>
<dbReference type="InterPro" id="IPR007692">
    <property type="entry name" value="DNA_helicase_DnaB"/>
</dbReference>
<keyword evidence="2 13" id="KW-0639">Primosome</keyword>
<dbReference type="Pfam" id="PF03796">
    <property type="entry name" value="DnaB_C"/>
    <property type="match status" value="1"/>
</dbReference>
<dbReference type="InterPro" id="IPR016136">
    <property type="entry name" value="DNA_helicase_N/primase_C"/>
</dbReference>
<dbReference type="SUPFAM" id="SSF52540">
    <property type="entry name" value="P-loop containing nucleoside triphosphate hydrolases"/>
    <property type="match status" value="1"/>
</dbReference>
<name>A0A1M5WV75_9BACT</name>
<dbReference type="GO" id="GO:0003677">
    <property type="term" value="F:DNA binding"/>
    <property type="evidence" value="ECO:0007669"/>
    <property type="project" value="UniProtKB-UniRule"/>
</dbReference>
<comment type="similarity">
    <text evidence="1 13">Belongs to the helicase family. DnaB subfamily.</text>
</comment>
<dbReference type="GO" id="GO:0006269">
    <property type="term" value="P:DNA replication, synthesis of primer"/>
    <property type="evidence" value="ECO:0007669"/>
    <property type="project" value="UniProtKB-UniRule"/>
</dbReference>
<dbReference type="PROSITE" id="PS51199">
    <property type="entry name" value="SF4_HELICASE"/>
    <property type="match status" value="1"/>
</dbReference>
<comment type="function">
    <text evidence="10 13">The main replicative DNA helicase, it participates in initiation and elongation during chromosome replication. Travels ahead of the DNA replisome, separating dsDNA into templates for DNA synthesis. A processive ATP-dependent 5'-3' DNA helicase it has DNA-dependent ATPase activity.</text>
</comment>
<dbReference type="GO" id="GO:0043139">
    <property type="term" value="F:5'-3' DNA helicase activity"/>
    <property type="evidence" value="ECO:0007669"/>
    <property type="project" value="UniProtKB-EC"/>
</dbReference>
<keyword evidence="8 13" id="KW-0238">DNA-binding</keyword>
<gene>
    <name evidence="16" type="ORF">SAMN02745124_02551</name>
</gene>
<evidence type="ECO:0000256" key="10">
    <source>
        <dbReference type="ARBA" id="ARBA00044932"/>
    </source>
</evidence>
<proteinExistence type="inferred from homology"/>
<dbReference type="STRING" id="1121409.SAMN02745124_02551"/>
<evidence type="ECO:0000256" key="13">
    <source>
        <dbReference type="RuleBase" id="RU362085"/>
    </source>
</evidence>
<keyword evidence="4 13" id="KW-0547">Nucleotide-binding</keyword>
<evidence type="ECO:0000256" key="8">
    <source>
        <dbReference type="ARBA" id="ARBA00023125"/>
    </source>
</evidence>
<dbReference type="FunFam" id="3.40.50.300:FF:000076">
    <property type="entry name" value="Replicative DNA helicase"/>
    <property type="match status" value="1"/>
</dbReference>
<dbReference type="InterPro" id="IPR007693">
    <property type="entry name" value="DNA_helicase_DnaB-like_N"/>
</dbReference>
<dbReference type="InterPro" id="IPR036185">
    <property type="entry name" value="DNA_heli_DnaB-like_N_sf"/>
</dbReference>
<dbReference type="NCBIfam" id="TIGR00665">
    <property type="entry name" value="DnaB"/>
    <property type="match status" value="1"/>
</dbReference>
<evidence type="ECO:0000256" key="4">
    <source>
        <dbReference type="ARBA" id="ARBA00022741"/>
    </source>
</evidence>
<dbReference type="EMBL" id="FQXS01000015">
    <property type="protein sequence ID" value="SHH91515.1"/>
    <property type="molecule type" value="Genomic_DNA"/>
</dbReference>
<dbReference type="InterPro" id="IPR007694">
    <property type="entry name" value="DNA_helicase_DnaB-like_C"/>
</dbReference>
<protein>
    <recommendedName>
        <fullName evidence="12 13">Replicative DNA helicase</fullName>
        <ecNumber evidence="12 13">5.6.2.3</ecNumber>
    </recommendedName>
</protein>
<dbReference type="SMART" id="SM00382">
    <property type="entry name" value="AAA"/>
    <property type="match status" value="1"/>
</dbReference>
<dbReference type="GO" id="GO:0005524">
    <property type="term" value="F:ATP binding"/>
    <property type="evidence" value="ECO:0007669"/>
    <property type="project" value="UniProtKB-UniRule"/>
</dbReference>
<evidence type="ECO:0000256" key="11">
    <source>
        <dbReference type="ARBA" id="ARBA00048954"/>
    </source>
</evidence>
<dbReference type="GO" id="GO:0042802">
    <property type="term" value="F:identical protein binding"/>
    <property type="evidence" value="ECO:0007669"/>
    <property type="project" value="UniProtKB-ARBA"/>
</dbReference>
<evidence type="ECO:0000256" key="1">
    <source>
        <dbReference type="ARBA" id="ARBA00008428"/>
    </source>
</evidence>
<evidence type="ECO:0000256" key="6">
    <source>
        <dbReference type="ARBA" id="ARBA00022806"/>
    </source>
</evidence>
<reference evidence="16 17" key="1">
    <citation type="submission" date="2016-11" db="EMBL/GenBank/DDBJ databases">
        <authorList>
            <person name="Jaros S."/>
            <person name="Januszkiewicz K."/>
            <person name="Wedrychowicz H."/>
        </authorList>
    </citation>
    <scope>NUCLEOTIDE SEQUENCE [LARGE SCALE GENOMIC DNA]</scope>
    <source>
        <strain evidence="16 17">DSM 9705</strain>
    </source>
</reference>
<keyword evidence="7 13" id="KW-0067">ATP-binding</keyword>
<evidence type="ECO:0000256" key="14">
    <source>
        <dbReference type="SAM" id="MobiDB-lite"/>
    </source>
</evidence>
<evidence type="ECO:0000256" key="12">
    <source>
        <dbReference type="NCBIfam" id="TIGR00665"/>
    </source>
</evidence>
<dbReference type="Gene3D" id="1.10.860.10">
    <property type="entry name" value="DNAb Helicase, Chain A"/>
    <property type="match status" value="1"/>
</dbReference>
<evidence type="ECO:0000259" key="15">
    <source>
        <dbReference type="PROSITE" id="PS51199"/>
    </source>
</evidence>
<dbReference type="AlphaFoldDB" id="A0A1M5WV75"/>
<dbReference type="PANTHER" id="PTHR30153:SF2">
    <property type="entry name" value="REPLICATIVE DNA HELICASE"/>
    <property type="match status" value="1"/>
</dbReference>
<accession>A0A1M5WV75</accession>
<keyword evidence="9" id="KW-0413">Isomerase</keyword>
<evidence type="ECO:0000256" key="3">
    <source>
        <dbReference type="ARBA" id="ARBA00022705"/>
    </source>
</evidence>
<dbReference type="Pfam" id="PF00772">
    <property type="entry name" value="DnaB"/>
    <property type="match status" value="1"/>
</dbReference>
<evidence type="ECO:0000256" key="7">
    <source>
        <dbReference type="ARBA" id="ARBA00022840"/>
    </source>
</evidence>